<evidence type="ECO:0000313" key="3">
    <source>
        <dbReference type="Proteomes" id="UP000198551"/>
    </source>
</evidence>
<name>A0A1C4UXE7_9ACTN</name>
<dbReference type="AlphaFoldDB" id="A0A1C4UXE7"/>
<proteinExistence type="predicted"/>
<evidence type="ECO:0000313" key="2">
    <source>
        <dbReference type="EMBL" id="SCE76373.1"/>
    </source>
</evidence>
<protein>
    <submittedName>
        <fullName evidence="2">Uncharacterized protein</fullName>
    </submittedName>
</protein>
<dbReference type="Proteomes" id="UP000198551">
    <property type="component" value="Unassembled WGS sequence"/>
</dbReference>
<accession>A0A1C4UXE7</accession>
<organism evidence="2 3">
    <name type="scientific">Micromonospora marina</name>
    <dbReference type="NCBI Taxonomy" id="307120"/>
    <lineage>
        <taxon>Bacteria</taxon>
        <taxon>Bacillati</taxon>
        <taxon>Actinomycetota</taxon>
        <taxon>Actinomycetes</taxon>
        <taxon>Micromonosporales</taxon>
        <taxon>Micromonosporaceae</taxon>
        <taxon>Micromonospora</taxon>
    </lineage>
</organism>
<keyword evidence="1" id="KW-0472">Membrane</keyword>
<keyword evidence="1" id="KW-0812">Transmembrane</keyword>
<keyword evidence="1" id="KW-1133">Transmembrane helix</keyword>
<reference evidence="3" key="1">
    <citation type="submission" date="2016-06" db="EMBL/GenBank/DDBJ databases">
        <authorList>
            <person name="Varghese N."/>
        </authorList>
    </citation>
    <scope>NUCLEOTIDE SEQUENCE [LARGE SCALE GENOMIC DNA]</scope>
    <source>
        <strain evidence="3">DSM 45555</strain>
    </source>
</reference>
<keyword evidence="3" id="KW-1185">Reference proteome</keyword>
<sequence>MMLVSTTCTFAALLFSGPGHRFGGPVLYFVALCGSGALLVLSIALVVLRHRSGGVADLQIEPAQQRRQ</sequence>
<dbReference type="EMBL" id="FMCV01000002">
    <property type="protein sequence ID" value="SCE76373.1"/>
    <property type="molecule type" value="Genomic_DNA"/>
</dbReference>
<feature type="transmembrane region" description="Helical" evidence="1">
    <location>
        <begin position="26"/>
        <end position="48"/>
    </location>
</feature>
<evidence type="ECO:0000256" key="1">
    <source>
        <dbReference type="SAM" id="Phobius"/>
    </source>
</evidence>
<gene>
    <name evidence="2" type="ORF">GA0070215_102233</name>
</gene>